<evidence type="ECO:0000256" key="1">
    <source>
        <dbReference type="SAM" id="Phobius"/>
    </source>
</evidence>
<dbReference type="InterPro" id="IPR045620">
    <property type="entry name" value="DUF6442"/>
</dbReference>
<feature type="transmembrane region" description="Helical" evidence="1">
    <location>
        <begin position="81"/>
        <end position="100"/>
    </location>
</feature>
<dbReference type="Pfam" id="PF20040">
    <property type="entry name" value="DUF6442"/>
    <property type="match status" value="1"/>
</dbReference>
<organism evidence="2 3">
    <name type="scientific">Allocoprobacillus halotolerans</name>
    <dbReference type="NCBI Taxonomy" id="2944914"/>
    <lineage>
        <taxon>Bacteria</taxon>
        <taxon>Bacillati</taxon>
        <taxon>Bacillota</taxon>
        <taxon>Erysipelotrichia</taxon>
        <taxon>Erysipelotrichales</taxon>
        <taxon>Erysipelotrichaceae</taxon>
        <taxon>Allocoprobacillus</taxon>
    </lineage>
</organism>
<keyword evidence="1" id="KW-1133">Transmembrane helix</keyword>
<keyword evidence="1" id="KW-0472">Membrane</keyword>
<keyword evidence="3" id="KW-1185">Reference proteome</keyword>
<feature type="transmembrane region" description="Helical" evidence="1">
    <location>
        <begin position="27"/>
        <end position="47"/>
    </location>
</feature>
<protein>
    <submittedName>
        <fullName evidence="2">DUF6442 family protein</fullName>
    </submittedName>
</protein>
<reference evidence="2" key="1">
    <citation type="submission" date="2022-07" db="EMBL/GenBank/DDBJ databases">
        <title>Faecal culturing of patients with breast cancer.</title>
        <authorList>
            <person name="Teng N.M.Y."/>
            <person name="Kiu R."/>
            <person name="Evans R."/>
            <person name="Baker D.J."/>
            <person name="Zenner C."/>
            <person name="Robinson S.D."/>
            <person name="Hall L.J."/>
        </authorList>
    </citation>
    <scope>NUCLEOTIDE SEQUENCE</scope>
    <source>
        <strain evidence="2">LH1062</strain>
    </source>
</reference>
<evidence type="ECO:0000313" key="3">
    <source>
        <dbReference type="Proteomes" id="UP001060112"/>
    </source>
</evidence>
<feature type="transmembrane region" description="Helical" evidence="1">
    <location>
        <begin position="54"/>
        <end position="75"/>
    </location>
</feature>
<accession>A0ABY5I3A0</accession>
<sequence>MNKEDILRSSRQQSNKEYIQFLDSKTIPMIIFIFIILCIGMIILSFFSPYQKDIFYTTTTLLFTFLTVYCLASFYYFRRSIYLMASIFLLSYVFYLLFLYGQ</sequence>
<name>A0ABY5I3A0_9FIRM</name>
<dbReference type="RefSeq" id="WP_290140695.1">
    <property type="nucleotide sequence ID" value="NZ_CP101620.1"/>
</dbReference>
<proteinExistence type="predicted"/>
<gene>
    <name evidence="2" type="ORF">NMU03_01535</name>
</gene>
<evidence type="ECO:0000313" key="2">
    <source>
        <dbReference type="EMBL" id="UTY39545.1"/>
    </source>
</evidence>
<keyword evidence="1" id="KW-0812">Transmembrane</keyword>
<dbReference type="Proteomes" id="UP001060112">
    <property type="component" value="Chromosome"/>
</dbReference>
<dbReference type="EMBL" id="CP101620">
    <property type="protein sequence ID" value="UTY39545.1"/>
    <property type="molecule type" value="Genomic_DNA"/>
</dbReference>